<accession>A0A547Q542</accession>
<dbReference type="Proteomes" id="UP000318590">
    <property type="component" value="Unassembled WGS sequence"/>
</dbReference>
<organism evidence="1 2">
    <name type="scientific">Palleronia caenipelagi</name>
    <dbReference type="NCBI Taxonomy" id="2489174"/>
    <lineage>
        <taxon>Bacteria</taxon>
        <taxon>Pseudomonadati</taxon>
        <taxon>Pseudomonadota</taxon>
        <taxon>Alphaproteobacteria</taxon>
        <taxon>Rhodobacterales</taxon>
        <taxon>Roseobacteraceae</taxon>
        <taxon>Palleronia</taxon>
    </lineage>
</organism>
<evidence type="ECO:0008006" key="3">
    <source>
        <dbReference type="Google" id="ProtNLM"/>
    </source>
</evidence>
<dbReference type="AlphaFoldDB" id="A0A547Q542"/>
<dbReference type="OrthoDB" id="7874631at2"/>
<proteinExistence type="predicted"/>
<dbReference type="EMBL" id="VFSV01000011">
    <property type="protein sequence ID" value="TRD21494.1"/>
    <property type="molecule type" value="Genomic_DNA"/>
</dbReference>
<evidence type="ECO:0000313" key="2">
    <source>
        <dbReference type="Proteomes" id="UP000318590"/>
    </source>
</evidence>
<comment type="caution">
    <text evidence="1">The sequence shown here is derived from an EMBL/GenBank/DDBJ whole genome shotgun (WGS) entry which is preliminary data.</text>
</comment>
<evidence type="ECO:0000313" key="1">
    <source>
        <dbReference type="EMBL" id="TRD21494.1"/>
    </source>
</evidence>
<reference evidence="1 2" key="1">
    <citation type="submission" date="2019-06" db="EMBL/GenBank/DDBJ databases">
        <title>Paenimaribius caenipelagi gen. nov., sp. nov., isolated from a tidal flat.</title>
        <authorList>
            <person name="Yoon J.-H."/>
        </authorList>
    </citation>
    <scope>NUCLEOTIDE SEQUENCE [LARGE SCALE GENOMIC DNA]</scope>
    <source>
        <strain evidence="1 2">JBTF-M29</strain>
    </source>
</reference>
<keyword evidence="2" id="KW-1185">Reference proteome</keyword>
<gene>
    <name evidence="1" type="ORF">FEV53_08405</name>
</gene>
<name>A0A547Q542_9RHOB</name>
<dbReference type="RefSeq" id="WP_142834373.1">
    <property type="nucleotide sequence ID" value="NZ_VFSV01000011.1"/>
</dbReference>
<sequence>MIRWLPVALLCLVAGVMGLRAGLSQEPDASVAIARVAASYAQTHPGARPEDCVAVPGQGEVWLLVTCTQTSGAEPVRYSLDANGAVIERADET</sequence>
<protein>
    <recommendedName>
        <fullName evidence="3">PepSY domain-containing protein</fullName>
    </recommendedName>
</protein>